<dbReference type="EMBL" id="RWGY01000004">
    <property type="protein sequence ID" value="TVU47316.1"/>
    <property type="molecule type" value="Genomic_DNA"/>
</dbReference>
<dbReference type="PANTHER" id="PTHR32285:SF19">
    <property type="entry name" value="PROTEIN TRICHOME BIREFRINGENCE-LIKE 6"/>
    <property type="match status" value="1"/>
</dbReference>
<evidence type="ECO:0000259" key="10">
    <source>
        <dbReference type="Pfam" id="PF14416"/>
    </source>
</evidence>
<evidence type="ECO:0000313" key="11">
    <source>
        <dbReference type="EMBL" id="TVU47316.1"/>
    </source>
</evidence>
<keyword evidence="8" id="KW-0472">Membrane</keyword>
<dbReference type="Pfam" id="PF13839">
    <property type="entry name" value="PC-Esterase"/>
    <property type="match status" value="1"/>
</dbReference>
<gene>
    <name evidence="11" type="ORF">EJB05_06911</name>
</gene>
<feature type="domain" description="Trichome birefringence-like C-terminal" evidence="9">
    <location>
        <begin position="322"/>
        <end position="364"/>
    </location>
</feature>
<name>A0A5J9WHA7_9POAL</name>
<evidence type="ECO:0000256" key="5">
    <source>
        <dbReference type="ARBA" id="ARBA00022968"/>
    </source>
</evidence>
<evidence type="ECO:0000256" key="3">
    <source>
        <dbReference type="ARBA" id="ARBA00022679"/>
    </source>
</evidence>
<evidence type="ECO:0000256" key="2">
    <source>
        <dbReference type="ARBA" id="ARBA00007727"/>
    </source>
</evidence>
<dbReference type="InterPro" id="IPR025846">
    <property type="entry name" value="TBL_N"/>
</dbReference>
<evidence type="ECO:0000259" key="9">
    <source>
        <dbReference type="Pfam" id="PF13839"/>
    </source>
</evidence>
<dbReference type="Gramene" id="TVU47316">
    <property type="protein sequence ID" value="TVU47316"/>
    <property type="gene ID" value="EJB05_06911"/>
</dbReference>
<evidence type="ECO:0000313" key="12">
    <source>
        <dbReference type="Proteomes" id="UP000324897"/>
    </source>
</evidence>
<keyword evidence="12" id="KW-1185">Reference proteome</keyword>
<organism evidence="11 12">
    <name type="scientific">Eragrostis curvula</name>
    <name type="common">weeping love grass</name>
    <dbReference type="NCBI Taxonomy" id="38414"/>
    <lineage>
        <taxon>Eukaryota</taxon>
        <taxon>Viridiplantae</taxon>
        <taxon>Streptophyta</taxon>
        <taxon>Embryophyta</taxon>
        <taxon>Tracheophyta</taxon>
        <taxon>Spermatophyta</taxon>
        <taxon>Magnoliopsida</taxon>
        <taxon>Liliopsida</taxon>
        <taxon>Poales</taxon>
        <taxon>Poaceae</taxon>
        <taxon>PACMAD clade</taxon>
        <taxon>Chloridoideae</taxon>
        <taxon>Eragrostideae</taxon>
        <taxon>Eragrostidinae</taxon>
        <taxon>Eragrostis</taxon>
    </lineage>
</organism>
<evidence type="ECO:0000256" key="8">
    <source>
        <dbReference type="ARBA" id="ARBA00023136"/>
    </source>
</evidence>
<comment type="subcellular location">
    <subcellularLocation>
        <location evidence="1">Golgi apparatus membrane</location>
        <topology evidence="1">Single-pass type II membrane protein</topology>
    </subcellularLocation>
</comment>
<keyword evidence="5" id="KW-0735">Signal-anchor</keyword>
<accession>A0A5J9WHA7</accession>
<dbReference type="GO" id="GO:0000139">
    <property type="term" value="C:Golgi membrane"/>
    <property type="evidence" value="ECO:0007669"/>
    <property type="project" value="UniProtKB-SubCell"/>
</dbReference>
<dbReference type="OrthoDB" id="630188at2759"/>
<dbReference type="PANTHER" id="PTHR32285">
    <property type="entry name" value="PROTEIN TRICHOME BIREFRINGENCE-LIKE 9-RELATED"/>
    <property type="match status" value="1"/>
</dbReference>
<dbReference type="InterPro" id="IPR029962">
    <property type="entry name" value="TBL"/>
</dbReference>
<comment type="similarity">
    <text evidence="2">Belongs to the PC-esterase family. TBL subfamily.</text>
</comment>
<keyword evidence="7" id="KW-0333">Golgi apparatus</keyword>
<dbReference type="AlphaFoldDB" id="A0A5J9WHA7"/>
<evidence type="ECO:0000256" key="7">
    <source>
        <dbReference type="ARBA" id="ARBA00023034"/>
    </source>
</evidence>
<comment type="caution">
    <text evidence="11">The sequence shown here is derived from an EMBL/GenBank/DDBJ whole genome shotgun (WGS) entry which is preliminary data.</text>
</comment>
<dbReference type="Pfam" id="PF14416">
    <property type="entry name" value="PMR5N"/>
    <property type="match status" value="1"/>
</dbReference>
<reference evidence="11 12" key="1">
    <citation type="journal article" date="2019" name="Sci. Rep.">
        <title>A high-quality genome of Eragrostis curvula grass provides insights into Poaceae evolution and supports new strategies to enhance forage quality.</title>
        <authorList>
            <person name="Carballo J."/>
            <person name="Santos B.A.C.M."/>
            <person name="Zappacosta D."/>
            <person name="Garbus I."/>
            <person name="Selva J.P."/>
            <person name="Gallo C.A."/>
            <person name="Diaz A."/>
            <person name="Albertini E."/>
            <person name="Caccamo M."/>
            <person name="Echenique V."/>
        </authorList>
    </citation>
    <scope>NUCLEOTIDE SEQUENCE [LARGE SCALE GENOMIC DNA]</scope>
    <source>
        <strain evidence="12">cv. Victoria</strain>
        <tissue evidence="11">Leaf</tissue>
    </source>
</reference>
<keyword evidence="3" id="KW-0808">Transferase</keyword>
<protein>
    <submittedName>
        <fullName evidence="11">Uncharacterized protein</fullName>
    </submittedName>
</protein>
<dbReference type="InterPro" id="IPR026057">
    <property type="entry name" value="TBL_C"/>
</dbReference>
<feature type="domain" description="Trichome birefringence-like N-terminal" evidence="10">
    <location>
        <begin position="269"/>
        <end position="321"/>
    </location>
</feature>
<sequence>MQRSAASASSSYCHLLSPKSLLLSLAASSLLFSFFALRHGRLPLASAPLGANVSTEIARAPGAGSKAVPASLGVDEAVLERLVASGGEVIQGNEFAEDGDRSIGDPSSASAVKEAAVGVGGGERLGKDLVLGSPSLAEGRNLSNEILDSATEMQLHVWNVSTSQEAPASTEKLEGIYSVLPMNFSMEASGPTMGARGESQQGGHVDDRHISSVNGAYASQLEGEWESSDQSTVQYSSRAGPANSNEQDLNLIQETTAGKKDFMRSDAPHCDVYDGSWVSDESYPLYRSNECPFIDEGFSCEANGRKDQRYMKWRWQPKRCNVPRFDARKLLGIMRGKRLVFVGDSINRNQWESMMCLLRTAISDP</sequence>
<evidence type="ECO:0000256" key="6">
    <source>
        <dbReference type="ARBA" id="ARBA00022989"/>
    </source>
</evidence>
<evidence type="ECO:0000256" key="4">
    <source>
        <dbReference type="ARBA" id="ARBA00022692"/>
    </source>
</evidence>
<proteinExistence type="inferred from homology"/>
<evidence type="ECO:0000256" key="1">
    <source>
        <dbReference type="ARBA" id="ARBA00004323"/>
    </source>
</evidence>
<dbReference type="Proteomes" id="UP000324897">
    <property type="component" value="Chromosome 5"/>
</dbReference>
<keyword evidence="4" id="KW-0812">Transmembrane</keyword>
<dbReference type="GO" id="GO:1990538">
    <property type="term" value="F:xylan O-acetyltransferase activity"/>
    <property type="evidence" value="ECO:0007669"/>
    <property type="project" value="UniProtKB-ARBA"/>
</dbReference>
<keyword evidence="6" id="KW-1133">Transmembrane helix</keyword>